<evidence type="ECO:0000256" key="2">
    <source>
        <dbReference type="ARBA" id="ARBA00005349"/>
    </source>
</evidence>
<dbReference type="InterPro" id="IPR002938">
    <property type="entry name" value="FAD-bd"/>
</dbReference>
<keyword evidence="8 12" id="KW-0560">Oxidoreductase</keyword>
<dbReference type="NCBIfam" id="TIGR01988">
    <property type="entry name" value="Ubi-OHases"/>
    <property type="match status" value="1"/>
</dbReference>
<dbReference type="GO" id="GO:0016712">
    <property type="term" value="F:oxidoreductase activity, acting on paired donors, with incorporation or reduction of molecular oxygen, reduced flavin or flavoprotein as one donor, and incorporation of one atom of oxygen"/>
    <property type="evidence" value="ECO:0007669"/>
    <property type="project" value="UniProtKB-UniRule"/>
</dbReference>
<dbReference type="FunFam" id="3.50.50.60:FF:000021">
    <property type="entry name" value="Ubiquinone biosynthesis monooxygenase COQ6"/>
    <property type="match status" value="1"/>
</dbReference>
<dbReference type="GO" id="GO:0106364">
    <property type="term" value="F:4-hydroxy-3-all-trans-polyprenylbenzoate oxygenase activity"/>
    <property type="evidence" value="ECO:0007669"/>
    <property type="project" value="UniProtKB-EC"/>
</dbReference>
<dbReference type="EC" id="1.14.15.46" evidence="12"/>
<keyword evidence="10 12" id="KW-0496">Mitochondrion</keyword>
<dbReference type="PANTHER" id="PTHR43876">
    <property type="entry name" value="UBIQUINONE BIOSYNTHESIS MONOOXYGENASE COQ6, MITOCHONDRIAL"/>
    <property type="match status" value="1"/>
</dbReference>
<evidence type="ECO:0000259" key="13">
    <source>
        <dbReference type="Pfam" id="PF01494"/>
    </source>
</evidence>
<evidence type="ECO:0000256" key="10">
    <source>
        <dbReference type="ARBA" id="ARBA00023128"/>
    </source>
</evidence>
<gene>
    <name evidence="15" type="primary">LOC106166695</name>
</gene>
<dbReference type="GO" id="GO:0120538">
    <property type="term" value="F:2-methoxy-6-polyprenolphenol 4-hydroxylase activity"/>
    <property type="evidence" value="ECO:0007669"/>
    <property type="project" value="UniProtKB-EC"/>
</dbReference>
<organism evidence="14 15">
    <name type="scientific">Lingula anatina</name>
    <name type="common">Brachiopod</name>
    <name type="synonym">Lingula unguis</name>
    <dbReference type="NCBI Taxonomy" id="7574"/>
    <lineage>
        <taxon>Eukaryota</taxon>
        <taxon>Metazoa</taxon>
        <taxon>Spiralia</taxon>
        <taxon>Lophotrochozoa</taxon>
        <taxon>Brachiopoda</taxon>
        <taxon>Linguliformea</taxon>
        <taxon>Lingulata</taxon>
        <taxon>Lingulida</taxon>
        <taxon>Linguloidea</taxon>
        <taxon>Lingulidae</taxon>
        <taxon>Lingula</taxon>
    </lineage>
</organism>
<feature type="domain" description="FAD-binding" evidence="13">
    <location>
        <begin position="351"/>
        <end position="428"/>
    </location>
</feature>
<dbReference type="KEGG" id="lak:106166695"/>
<dbReference type="GeneID" id="106166695"/>
<dbReference type="InParanoid" id="A0A1S3IS81"/>
<dbReference type="PANTHER" id="PTHR43876:SF7">
    <property type="entry name" value="UBIQUINONE BIOSYNTHESIS MONOOXYGENASE COQ6, MITOCHONDRIAL"/>
    <property type="match status" value="1"/>
</dbReference>
<keyword evidence="7" id="KW-0809">Transit peptide</keyword>
<dbReference type="Gene3D" id="3.50.50.60">
    <property type="entry name" value="FAD/NAD(P)-binding domain"/>
    <property type="match status" value="2"/>
</dbReference>
<dbReference type="Proteomes" id="UP000085678">
    <property type="component" value="Unplaced"/>
</dbReference>
<dbReference type="FunCoup" id="A0A1S3IS81">
    <property type="interactions" value="1448"/>
</dbReference>
<dbReference type="PROSITE" id="PS01304">
    <property type="entry name" value="UBIH"/>
    <property type="match status" value="1"/>
</dbReference>
<accession>A0A1S3IS81</accession>
<keyword evidence="15" id="KW-0830">Ubiquinone</keyword>
<protein>
    <recommendedName>
        <fullName evidence="12">Ubiquinone biosynthesis monooxygenase COQ6, mitochondrial</fullName>
        <ecNumber evidence="12">1.14.15.45</ecNumber>
    </recommendedName>
    <alternativeName>
        <fullName evidence="12">2-methoxy-6-polyprenolphenol 4-hydroxylase</fullName>
        <ecNumber evidence="12">1.14.15.46</ecNumber>
    </alternativeName>
</protein>
<dbReference type="Pfam" id="PF01494">
    <property type="entry name" value="FAD_binding_3"/>
    <property type="match status" value="2"/>
</dbReference>
<comment type="function">
    <text evidence="12">FAD-dependent monooxygenase required for two non-consecutive steps during ubiquinone biosynthesis. Required for the C5-ring hydroxylation during ubiquinone biosynthesis by catalyzing the hydroxylation of 4-hydroxy-3-(all-trans-polyprenyl)benzoic acid to 3,4-dihydroxy-5-(all-trans-polyprenyl)benzoic acid. Also acts downstream of coq4, for the C1-hydroxylation during ubiquinone biosynthesis by catalyzing the hydroxylation of 2-methoxy-6-(all-trans-polyprenyl)phenol to 2-methoxy-6-(all-trans-polyprenyl)benzene-1,4-diol. The electrons required for the hydroxylation reaction are funneled indirectly to coq6 from NADPH via a ferredoxin/ferredoxin reductase system.</text>
</comment>
<dbReference type="EC" id="1.14.15.45" evidence="12"/>
<dbReference type="SUPFAM" id="SSF51905">
    <property type="entry name" value="FAD/NAD(P)-binding domain"/>
    <property type="match status" value="1"/>
</dbReference>
<comment type="subunit">
    <text evidence="12">Component of a multi-subunit COQ enzyme complex.</text>
</comment>
<dbReference type="RefSeq" id="XP_013400796.1">
    <property type="nucleotide sequence ID" value="XM_013545342.2"/>
</dbReference>
<evidence type="ECO:0000256" key="11">
    <source>
        <dbReference type="ARBA" id="ARBA00023136"/>
    </source>
</evidence>
<dbReference type="HAMAP" id="MF_03193">
    <property type="entry name" value="COQ6_monooxygenase"/>
    <property type="match status" value="1"/>
</dbReference>
<dbReference type="GO" id="GO:0071949">
    <property type="term" value="F:FAD binding"/>
    <property type="evidence" value="ECO:0007669"/>
    <property type="project" value="InterPro"/>
</dbReference>
<keyword evidence="3 12" id="KW-0285">Flavoprotein</keyword>
<sequence>MTTFHLNRCLSGFLKYTSKRTPISVLSRSFSSSDTLRKDDNSQLFDVVISGGGMVGAAMACALGHANVFEDKKILLLEASPQKDFKLPEKYGNRVCALSPATKKLLSGFGAWEEICNMRYQPVKRMQVWDACSDAFITLNHDDMTDDVAYIVENDVILAAIMKQFDKIKHNVTVMYNSKAEMYTFPSQIQDGVQENLWIKVHLPDGETFQTKLLIGADGFNSLVRKQANIHTLQWDYEQWGLVSTLHFAEPTENVVAWQRFLPTGPVAVLPLSETQSSLVWTTSPDEAKRLLKLPKENFVDALNMALWDEDKKDSFAVRAGQVAQDLINTVSPEGTSFRQLPPTFTDIEDESRAAFPLSLVHASHYVKPRLALIGDAAHRVHPLAGQGVNLGFGDVTCLRDVLVQCLCNGGDLGSLSHLLQYETSRQRKVLPVMFAMDGLKRLYGTDFPPVVVLRTLGLQATNSMKSLKDFFVTQATN</sequence>
<keyword evidence="6 12" id="KW-0274">FAD</keyword>
<reference evidence="15" key="1">
    <citation type="submission" date="2025-08" db="UniProtKB">
        <authorList>
            <consortium name="RefSeq"/>
        </authorList>
    </citation>
    <scope>IDENTIFICATION</scope>
    <source>
        <tissue evidence="15">Gonads</tissue>
    </source>
</reference>
<keyword evidence="4 12" id="KW-0831">Ubiquinone biosynthesis</keyword>
<evidence type="ECO:0000256" key="4">
    <source>
        <dbReference type="ARBA" id="ARBA00022688"/>
    </source>
</evidence>
<keyword evidence="14" id="KW-1185">Reference proteome</keyword>
<dbReference type="STRING" id="7574.A0A1S3IS81"/>
<dbReference type="NCBIfam" id="TIGR01989">
    <property type="entry name" value="COQ6"/>
    <property type="match status" value="1"/>
</dbReference>
<dbReference type="OrthoDB" id="683240at2759"/>
<comment type="catalytic activity">
    <reaction evidence="12">
        <text>a 4-hydroxy-3-(all-trans-polyprenyl)benzoate + 2 reduced [2Fe-2S]-[ferredoxin] + O2 + 2 H(+) = a 3,4-dihydroxy-5-(all-trans-polyprenyl)benzoate + 2 oxidized [2Fe-2S]-[ferredoxin] + H2O</text>
        <dbReference type="Rhea" id="RHEA:81195"/>
        <dbReference type="Rhea" id="RHEA-COMP:9514"/>
        <dbReference type="Rhea" id="RHEA-COMP:10000"/>
        <dbReference type="Rhea" id="RHEA-COMP:10001"/>
        <dbReference type="Rhea" id="RHEA-COMP:10930"/>
        <dbReference type="ChEBI" id="CHEBI:15377"/>
        <dbReference type="ChEBI" id="CHEBI:15378"/>
        <dbReference type="ChEBI" id="CHEBI:15379"/>
        <dbReference type="ChEBI" id="CHEBI:33737"/>
        <dbReference type="ChEBI" id="CHEBI:33738"/>
        <dbReference type="ChEBI" id="CHEBI:64694"/>
        <dbReference type="ChEBI" id="CHEBI:78396"/>
        <dbReference type="EC" id="1.14.15.45"/>
    </reaction>
</comment>
<proteinExistence type="inferred from homology"/>
<evidence type="ECO:0000313" key="14">
    <source>
        <dbReference type="Proteomes" id="UP000085678"/>
    </source>
</evidence>
<comment type="subcellular location">
    <subcellularLocation>
        <location evidence="12">Mitochondrion inner membrane</location>
        <topology evidence="12">Peripheral membrane protein</topology>
        <orientation evidence="12">Matrix side</orientation>
    </subcellularLocation>
</comment>
<dbReference type="PRINTS" id="PR00420">
    <property type="entry name" value="RNGMNOXGNASE"/>
</dbReference>
<keyword evidence="5 12" id="KW-0999">Mitochondrion inner membrane</keyword>
<evidence type="ECO:0000313" key="15">
    <source>
        <dbReference type="RefSeq" id="XP_013400796.1"/>
    </source>
</evidence>
<evidence type="ECO:0000256" key="9">
    <source>
        <dbReference type="ARBA" id="ARBA00023033"/>
    </source>
</evidence>
<dbReference type="FunFam" id="3.50.50.60:FF:000086">
    <property type="entry name" value="Ubiquinone biosynthesis monooxygenase COQ6, mitochondrial"/>
    <property type="match status" value="1"/>
</dbReference>
<dbReference type="InterPro" id="IPR010971">
    <property type="entry name" value="UbiH/COQ6"/>
</dbReference>
<comment type="similarity">
    <text evidence="2 12">Belongs to the UbiH/COQ6 family.</text>
</comment>
<name>A0A1S3IS81_LINAN</name>
<dbReference type="AlphaFoldDB" id="A0A1S3IS81"/>
<dbReference type="InterPro" id="IPR051205">
    <property type="entry name" value="UbiH/COQ6_monooxygenase"/>
</dbReference>
<evidence type="ECO:0000256" key="7">
    <source>
        <dbReference type="ARBA" id="ARBA00022946"/>
    </source>
</evidence>
<evidence type="ECO:0000256" key="8">
    <source>
        <dbReference type="ARBA" id="ARBA00023002"/>
    </source>
</evidence>
<dbReference type="InterPro" id="IPR000689">
    <property type="entry name" value="UbQ_mOase_COQ6"/>
</dbReference>
<comment type="catalytic activity">
    <reaction evidence="12">
        <text>a 2-methoxy-6-(all-trans-polyprenyl)phenol + 2 reduced [2Fe-2S]-[ferredoxin] + O2 + 2 H(+) = a 2-methoxy-6-(all-trans-polyprenyl)benzene-1,4-diol + 2 oxidized [2Fe-2S]-[ferredoxin] + H2O</text>
        <dbReference type="Rhea" id="RHEA:81183"/>
        <dbReference type="Rhea" id="RHEA-COMP:9551"/>
        <dbReference type="Rhea" id="RHEA-COMP:10000"/>
        <dbReference type="Rhea" id="RHEA-COMP:10001"/>
        <dbReference type="Rhea" id="RHEA-COMP:10858"/>
        <dbReference type="ChEBI" id="CHEBI:15377"/>
        <dbReference type="ChEBI" id="CHEBI:15378"/>
        <dbReference type="ChEBI" id="CHEBI:15379"/>
        <dbReference type="ChEBI" id="CHEBI:33737"/>
        <dbReference type="ChEBI" id="CHEBI:33738"/>
        <dbReference type="ChEBI" id="CHEBI:62731"/>
        <dbReference type="ChEBI" id="CHEBI:84166"/>
        <dbReference type="EC" id="1.14.15.46"/>
    </reaction>
</comment>
<comment type="cofactor">
    <cofactor evidence="1 12">
        <name>FAD</name>
        <dbReference type="ChEBI" id="CHEBI:57692"/>
    </cofactor>
</comment>
<evidence type="ECO:0000256" key="6">
    <source>
        <dbReference type="ARBA" id="ARBA00022827"/>
    </source>
</evidence>
<dbReference type="GO" id="GO:0031314">
    <property type="term" value="C:extrinsic component of mitochondrial inner membrane"/>
    <property type="evidence" value="ECO:0007669"/>
    <property type="project" value="UniProtKB-UniRule"/>
</dbReference>
<keyword evidence="11 12" id="KW-0472">Membrane</keyword>
<dbReference type="InterPro" id="IPR036188">
    <property type="entry name" value="FAD/NAD-bd_sf"/>
</dbReference>
<evidence type="ECO:0000256" key="3">
    <source>
        <dbReference type="ARBA" id="ARBA00022630"/>
    </source>
</evidence>
<evidence type="ECO:0000256" key="12">
    <source>
        <dbReference type="HAMAP-Rule" id="MF_03193"/>
    </source>
</evidence>
<feature type="domain" description="FAD-binding" evidence="13">
    <location>
        <begin position="46"/>
        <end position="291"/>
    </location>
</feature>
<evidence type="ECO:0000256" key="5">
    <source>
        <dbReference type="ARBA" id="ARBA00022792"/>
    </source>
</evidence>
<keyword evidence="9 12" id="KW-0503">Monooxygenase</keyword>
<evidence type="ECO:0000256" key="1">
    <source>
        <dbReference type="ARBA" id="ARBA00001974"/>
    </source>
</evidence>
<dbReference type="InterPro" id="IPR018168">
    <property type="entry name" value="Ubi_Hdrlase_CS"/>
</dbReference>
<comment type="pathway">
    <text evidence="12">Cofactor biosynthesis; ubiquinone biosynthesis.</text>
</comment>
<dbReference type="UniPathway" id="UPA00232"/>